<name>A0A399SWI8_9BACT</name>
<dbReference type="EMBL" id="QWGR01000005">
    <property type="protein sequence ID" value="RIJ48416.1"/>
    <property type="molecule type" value="Genomic_DNA"/>
</dbReference>
<dbReference type="InterPro" id="IPR037682">
    <property type="entry name" value="TonB_C"/>
</dbReference>
<reference evidence="2 3" key="1">
    <citation type="submission" date="2018-08" db="EMBL/GenBank/DDBJ databases">
        <title>Pallidiluteibacterium maritimus gen. nov., sp. nov., isolated from coastal sediment.</title>
        <authorList>
            <person name="Zhou L.Y."/>
        </authorList>
    </citation>
    <scope>NUCLEOTIDE SEQUENCE [LARGE SCALE GENOMIC DNA]</scope>
    <source>
        <strain evidence="2 3">XSD2</strain>
    </source>
</reference>
<dbReference type="GO" id="GO:0098797">
    <property type="term" value="C:plasma membrane protein complex"/>
    <property type="evidence" value="ECO:0007669"/>
    <property type="project" value="TreeGrafter"/>
</dbReference>
<dbReference type="PANTHER" id="PTHR33446:SF2">
    <property type="entry name" value="PROTEIN TONB"/>
    <property type="match status" value="1"/>
</dbReference>
<dbReference type="GO" id="GO:0055085">
    <property type="term" value="P:transmembrane transport"/>
    <property type="evidence" value="ECO:0007669"/>
    <property type="project" value="InterPro"/>
</dbReference>
<dbReference type="Gene3D" id="3.30.1150.10">
    <property type="match status" value="2"/>
</dbReference>
<sequence length="273" mass="31702">MANKNRPNMQRILIILIILTFRLTGFSQIENQISVDSLAVDEEMITYLETPPIFHGGEDSLWCFIENNLDFKILNYSNLQGKVLVFFEIDTTGKVINIQTNPDYTQRLEWLVNDSLIENEIKRVIKLLPDWEPGLQRDKPIRVKYTLPIKIPYTDYKCKTIENPTTTYWKVDKYAQFRYKGEKETKESIEKFIGENGIWPSQDDCIGKVYVRVIINEKGELSDFVILRGLDGCRGFNEEALRLVGLMPNWKPAEINGKPVKSYTVIPIGFILR</sequence>
<protein>
    <recommendedName>
        <fullName evidence="1">TonB C-terminal domain-containing protein</fullName>
    </recommendedName>
</protein>
<feature type="domain" description="TonB C-terminal" evidence="1">
    <location>
        <begin position="207"/>
        <end position="272"/>
    </location>
</feature>
<dbReference type="SUPFAM" id="SSF74653">
    <property type="entry name" value="TolA/TonB C-terminal domain"/>
    <property type="match status" value="2"/>
</dbReference>
<accession>A0A399SWI8</accession>
<gene>
    <name evidence="2" type="ORF">D1614_11900</name>
</gene>
<dbReference type="InterPro" id="IPR051045">
    <property type="entry name" value="TonB-dependent_transducer"/>
</dbReference>
<evidence type="ECO:0000259" key="1">
    <source>
        <dbReference type="Pfam" id="PF03544"/>
    </source>
</evidence>
<evidence type="ECO:0000313" key="2">
    <source>
        <dbReference type="EMBL" id="RIJ48416.1"/>
    </source>
</evidence>
<dbReference type="Proteomes" id="UP000265926">
    <property type="component" value="Unassembled WGS sequence"/>
</dbReference>
<dbReference type="AlphaFoldDB" id="A0A399SWI8"/>
<evidence type="ECO:0000313" key="3">
    <source>
        <dbReference type="Proteomes" id="UP000265926"/>
    </source>
</evidence>
<comment type="caution">
    <text evidence="2">The sequence shown here is derived from an EMBL/GenBank/DDBJ whole genome shotgun (WGS) entry which is preliminary data.</text>
</comment>
<dbReference type="GO" id="GO:0031992">
    <property type="term" value="F:energy transducer activity"/>
    <property type="evidence" value="ECO:0007669"/>
    <property type="project" value="TreeGrafter"/>
</dbReference>
<organism evidence="2 3">
    <name type="scientific">Maribellus luteus</name>
    <dbReference type="NCBI Taxonomy" id="2305463"/>
    <lineage>
        <taxon>Bacteria</taxon>
        <taxon>Pseudomonadati</taxon>
        <taxon>Bacteroidota</taxon>
        <taxon>Bacteroidia</taxon>
        <taxon>Marinilabiliales</taxon>
        <taxon>Prolixibacteraceae</taxon>
        <taxon>Maribellus</taxon>
    </lineage>
</organism>
<dbReference type="Pfam" id="PF03544">
    <property type="entry name" value="TonB_C"/>
    <property type="match status" value="1"/>
</dbReference>
<keyword evidence="3" id="KW-1185">Reference proteome</keyword>
<dbReference type="PANTHER" id="PTHR33446">
    <property type="entry name" value="PROTEIN TONB-RELATED"/>
    <property type="match status" value="1"/>
</dbReference>
<proteinExistence type="predicted"/>